<evidence type="ECO:0000313" key="17">
    <source>
        <dbReference type="EMBL" id="SMG33855.1"/>
    </source>
</evidence>
<keyword evidence="8" id="KW-0547">Nucleotide-binding</keyword>
<protein>
    <recommendedName>
        <fullName evidence="3">histidine kinase</fullName>
        <ecNumber evidence="3">2.7.13.3</ecNumber>
    </recommendedName>
</protein>
<keyword evidence="9 17" id="KW-0418">Kinase</keyword>
<dbReference type="Pfam" id="PF00512">
    <property type="entry name" value="HisKA"/>
    <property type="match status" value="1"/>
</dbReference>
<dbReference type="GO" id="GO:0005524">
    <property type="term" value="F:ATP binding"/>
    <property type="evidence" value="ECO:0007669"/>
    <property type="project" value="UniProtKB-KW"/>
</dbReference>
<proteinExistence type="predicted"/>
<dbReference type="Gene3D" id="1.10.287.130">
    <property type="match status" value="1"/>
</dbReference>
<evidence type="ECO:0000256" key="7">
    <source>
        <dbReference type="ARBA" id="ARBA00022692"/>
    </source>
</evidence>
<keyword evidence="4" id="KW-1003">Cell membrane</keyword>
<gene>
    <name evidence="17" type="ORF">SAMN06295960_1894</name>
</gene>
<evidence type="ECO:0000256" key="3">
    <source>
        <dbReference type="ARBA" id="ARBA00012438"/>
    </source>
</evidence>
<sequence length="465" mass="52944">MKRNVANRRFRNSLTSKYLLIIGIAMLFMPIIFPMASILYWFINDGIWQPSPSLNDKYPNGTVLEQMWHQEAKSLASAPPEQVDKRLQALKQEYPEMAMFWVDDTDQTRLMLPEQGKLPKKWTPAASIQFMKAAYNSDPFTVVAYIGDDEKLGKGFMVMELPRAYIRPKQILASDTTVYTVFVFIMSGLFILISWLFFARIRKRLIRLKEAMISPDLDSGIPRSVMMTKPDEIGQLEQGYNDMVAQLEQGRRRQLEEEELRKSLIANLSHDLRTPLTVIRGHLHAFDAESLSQQGKDSVARIETKITDLSELIDNLLSYSLLTSGRVELKREACDVLRLVKESAAAWYPIWEKEGIEADIDLQNEPLIWQIDALWFRRVLDNLFQNVVRHARSGCYIGIHTETREHDHEVCLLITDRGPGLSRASSSKGTGIGLAVVEMLTKEMGLNCTIVSSESGTAVKLTRSS</sequence>
<dbReference type="SUPFAM" id="SSF55874">
    <property type="entry name" value="ATPase domain of HSP90 chaperone/DNA topoisomerase II/histidine kinase"/>
    <property type="match status" value="1"/>
</dbReference>
<dbReference type="InterPro" id="IPR005467">
    <property type="entry name" value="His_kinase_dom"/>
</dbReference>
<evidence type="ECO:0000256" key="8">
    <source>
        <dbReference type="ARBA" id="ARBA00022741"/>
    </source>
</evidence>
<dbReference type="PROSITE" id="PS50885">
    <property type="entry name" value="HAMP"/>
    <property type="match status" value="1"/>
</dbReference>
<feature type="domain" description="HAMP" evidence="16">
    <location>
        <begin position="199"/>
        <end position="252"/>
    </location>
</feature>
<evidence type="ECO:0000256" key="11">
    <source>
        <dbReference type="ARBA" id="ARBA00022989"/>
    </source>
</evidence>
<dbReference type="PANTHER" id="PTHR45528:SF1">
    <property type="entry name" value="SENSOR HISTIDINE KINASE CPXA"/>
    <property type="match status" value="1"/>
</dbReference>
<dbReference type="InterPro" id="IPR036097">
    <property type="entry name" value="HisK_dim/P_sf"/>
</dbReference>
<evidence type="ECO:0000256" key="2">
    <source>
        <dbReference type="ARBA" id="ARBA00004651"/>
    </source>
</evidence>
<dbReference type="EMBL" id="FXAZ01000002">
    <property type="protein sequence ID" value="SMG33855.1"/>
    <property type="molecule type" value="Genomic_DNA"/>
</dbReference>
<dbReference type="InterPro" id="IPR003661">
    <property type="entry name" value="HisK_dim/P_dom"/>
</dbReference>
<keyword evidence="7 14" id="KW-0812">Transmembrane</keyword>
<dbReference type="EC" id="2.7.13.3" evidence="3"/>
<dbReference type="GO" id="GO:0005886">
    <property type="term" value="C:plasma membrane"/>
    <property type="evidence" value="ECO:0007669"/>
    <property type="project" value="UniProtKB-SubCell"/>
</dbReference>
<dbReference type="SMART" id="SM00387">
    <property type="entry name" value="HATPase_c"/>
    <property type="match status" value="1"/>
</dbReference>
<keyword evidence="6" id="KW-0808">Transferase</keyword>
<dbReference type="AlphaFoldDB" id="A0A1X7JZH0"/>
<dbReference type="STRING" id="1852522.SAMN06295960_1894"/>
<dbReference type="Gene3D" id="3.30.565.10">
    <property type="entry name" value="Histidine kinase-like ATPase, C-terminal domain"/>
    <property type="match status" value="1"/>
</dbReference>
<dbReference type="PANTHER" id="PTHR45528">
    <property type="entry name" value="SENSOR HISTIDINE KINASE CPXA"/>
    <property type="match status" value="1"/>
</dbReference>
<dbReference type="Gene3D" id="6.10.340.10">
    <property type="match status" value="1"/>
</dbReference>
<dbReference type="OrthoDB" id="14660at2"/>
<dbReference type="InterPro" id="IPR003660">
    <property type="entry name" value="HAMP_dom"/>
</dbReference>
<dbReference type="SMART" id="SM00388">
    <property type="entry name" value="HisKA"/>
    <property type="match status" value="1"/>
</dbReference>
<feature type="transmembrane region" description="Helical" evidence="14">
    <location>
        <begin position="20"/>
        <end position="43"/>
    </location>
</feature>
<keyword evidence="13 14" id="KW-0472">Membrane</keyword>
<dbReference type="Pfam" id="PF02518">
    <property type="entry name" value="HATPase_c"/>
    <property type="match status" value="1"/>
</dbReference>
<evidence type="ECO:0000259" key="15">
    <source>
        <dbReference type="PROSITE" id="PS50109"/>
    </source>
</evidence>
<accession>A0A1X7JZH0</accession>
<dbReference type="InterPro" id="IPR050398">
    <property type="entry name" value="HssS/ArlS-like"/>
</dbReference>
<comment type="catalytic activity">
    <reaction evidence="1">
        <text>ATP + protein L-histidine = ADP + protein N-phospho-L-histidine.</text>
        <dbReference type="EC" id="2.7.13.3"/>
    </reaction>
</comment>
<keyword evidence="10" id="KW-0067">ATP-binding</keyword>
<dbReference type="InterPro" id="IPR036890">
    <property type="entry name" value="HATPase_C_sf"/>
</dbReference>
<dbReference type="RefSeq" id="WP_085494136.1">
    <property type="nucleotide sequence ID" value="NZ_FXAZ01000002.1"/>
</dbReference>
<comment type="subcellular location">
    <subcellularLocation>
        <location evidence="2">Cell membrane</location>
        <topology evidence="2">Multi-pass membrane protein</topology>
    </subcellularLocation>
</comment>
<keyword evidence="12" id="KW-0902">Two-component regulatory system</keyword>
<keyword evidence="11 14" id="KW-1133">Transmembrane helix</keyword>
<keyword evidence="5" id="KW-0597">Phosphoprotein</keyword>
<reference evidence="17 18" key="1">
    <citation type="submission" date="2017-04" db="EMBL/GenBank/DDBJ databases">
        <authorList>
            <person name="Afonso C.L."/>
            <person name="Miller P.J."/>
            <person name="Scott M.A."/>
            <person name="Spackman E."/>
            <person name="Goraichik I."/>
            <person name="Dimitrov K.M."/>
            <person name="Suarez D.L."/>
            <person name="Swayne D.E."/>
        </authorList>
    </citation>
    <scope>NUCLEOTIDE SEQUENCE [LARGE SCALE GENOMIC DNA]</scope>
    <source>
        <strain evidence="17 18">11</strain>
    </source>
</reference>
<dbReference type="InterPro" id="IPR003594">
    <property type="entry name" value="HATPase_dom"/>
</dbReference>
<organism evidence="17 18">
    <name type="scientific">Paenibacillus aquistagni</name>
    <dbReference type="NCBI Taxonomy" id="1852522"/>
    <lineage>
        <taxon>Bacteria</taxon>
        <taxon>Bacillati</taxon>
        <taxon>Bacillota</taxon>
        <taxon>Bacilli</taxon>
        <taxon>Bacillales</taxon>
        <taxon>Paenibacillaceae</taxon>
        <taxon>Paenibacillus</taxon>
    </lineage>
</organism>
<evidence type="ECO:0000256" key="5">
    <source>
        <dbReference type="ARBA" id="ARBA00022553"/>
    </source>
</evidence>
<evidence type="ECO:0000256" key="10">
    <source>
        <dbReference type="ARBA" id="ARBA00022840"/>
    </source>
</evidence>
<dbReference type="SUPFAM" id="SSF47384">
    <property type="entry name" value="Homodimeric domain of signal transducing histidine kinase"/>
    <property type="match status" value="1"/>
</dbReference>
<feature type="transmembrane region" description="Helical" evidence="14">
    <location>
        <begin position="178"/>
        <end position="199"/>
    </location>
</feature>
<evidence type="ECO:0000256" key="9">
    <source>
        <dbReference type="ARBA" id="ARBA00022777"/>
    </source>
</evidence>
<dbReference type="GO" id="GO:0000155">
    <property type="term" value="F:phosphorelay sensor kinase activity"/>
    <property type="evidence" value="ECO:0007669"/>
    <property type="project" value="InterPro"/>
</dbReference>
<feature type="domain" description="Histidine kinase" evidence="15">
    <location>
        <begin position="267"/>
        <end position="465"/>
    </location>
</feature>
<evidence type="ECO:0000256" key="13">
    <source>
        <dbReference type="ARBA" id="ARBA00023136"/>
    </source>
</evidence>
<name>A0A1X7JZH0_9BACL</name>
<evidence type="ECO:0000256" key="12">
    <source>
        <dbReference type="ARBA" id="ARBA00023012"/>
    </source>
</evidence>
<dbReference type="Proteomes" id="UP000193834">
    <property type="component" value="Unassembled WGS sequence"/>
</dbReference>
<evidence type="ECO:0000256" key="1">
    <source>
        <dbReference type="ARBA" id="ARBA00000085"/>
    </source>
</evidence>
<evidence type="ECO:0000256" key="6">
    <source>
        <dbReference type="ARBA" id="ARBA00022679"/>
    </source>
</evidence>
<evidence type="ECO:0000256" key="14">
    <source>
        <dbReference type="SAM" id="Phobius"/>
    </source>
</evidence>
<dbReference type="CDD" id="cd00082">
    <property type="entry name" value="HisKA"/>
    <property type="match status" value="1"/>
</dbReference>
<evidence type="ECO:0000313" key="18">
    <source>
        <dbReference type="Proteomes" id="UP000193834"/>
    </source>
</evidence>
<evidence type="ECO:0000259" key="16">
    <source>
        <dbReference type="PROSITE" id="PS50885"/>
    </source>
</evidence>
<dbReference type="PROSITE" id="PS50109">
    <property type="entry name" value="HIS_KIN"/>
    <property type="match status" value="1"/>
</dbReference>
<evidence type="ECO:0000256" key="4">
    <source>
        <dbReference type="ARBA" id="ARBA00022475"/>
    </source>
</evidence>
<keyword evidence="18" id="KW-1185">Reference proteome</keyword>